<evidence type="ECO:0000259" key="18">
    <source>
        <dbReference type="SMART" id="SM01011"/>
    </source>
</evidence>
<dbReference type="InterPro" id="IPR029149">
    <property type="entry name" value="Creatin/AminoP/Spt16_N"/>
</dbReference>
<dbReference type="Proteomes" id="UP000031036">
    <property type="component" value="Unassembled WGS sequence"/>
</dbReference>
<dbReference type="GO" id="GO:0030145">
    <property type="term" value="F:manganese ion binding"/>
    <property type="evidence" value="ECO:0007669"/>
    <property type="project" value="InterPro"/>
</dbReference>
<comment type="cofactor">
    <cofactor evidence="1">
        <name>Mn(2+)</name>
        <dbReference type="ChEBI" id="CHEBI:29035"/>
    </cofactor>
</comment>
<feature type="signal peptide" evidence="17">
    <location>
        <begin position="1"/>
        <end position="27"/>
    </location>
</feature>
<evidence type="ECO:0000256" key="1">
    <source>
        <dbReference type="ARBA" id="ARBA00001936"/>
    </source>
</evidence>
<keyword evidence="4 16" id="KW-0479">Metal-binding</keyword>
<proteinExistence type="inferred from homology"/>
<evidence type="ECO:0000256" key="13">
    <source>
        <dbReference type="ARBA" id="ARBA00044284"/>
    </source>
</evidence>
<sequence>MFRRLKIVGSLQILTSILKMSVSTVTGEPFVVSPALFAENRLRLVNALKEKAKAGSVIVLRGGVEQNRYNTDAMDLPFRQESYFFWAFGVHESDFYGAIDVDSGKSILFPPRLHPDYAIWDGKIEPENWFKKIYKVDDVHFNDANTINDTLRNMGAKQLLLLRAENTDSGNVLEPADFKGKSEFPVDTEMLYPVMANLRVFKTDKELEVMRYSCKIASEAHKAAMKAVRPGLYEYQLESVFRHISYYDGGCRHLAYTCIAASGVNGAILHYGHANAPNNKKILDGDLCLLDMGPECECYASDVTTTFPANGKFTDKQKVIYNAVLRANREVTKSARPGVRWTEMHLLAERVLLTDLKAAGILTGDVEEMLDARIGAVFMPHGLGHLLGLDVHDCGGYLGDAIPRPKEPGMKSLRTTRTLQERMVITVEPGCYFIDVLLDAALADPAKRKYFNVDKLKEFRGFGGVRIEDDIVIWAKGNEVLNDVPRTVEEIEAFMRH</sequence>
<evidence type="ECO:0000256" key="11">
    <source>
        <dbReference type="ARBA" id="ARBA00044141"/>
    </source>
</evidence>
<dbReference type="OMA" id="DAHALFF"/>
<comment type="caution">
    <text evidence="19">The sequence shown here is derived from an EMBL/GenBank/DDBJ whole genome shotgun (WGS) entry which is preliminary data.</text>
</comment>
<dbReference type="STRING" id="6265.A0A0B2VW06"/>
<evidence type="ECO:0000313" key="20">
    <source>
        <dbReference type="Proteomes" id="UP000031036"/>
    </source>
</evidence>
<accession>A0A0B2VW06</accession>
<dbReference type="PANTHER" id="PTHR48480">
    <property type="match status" value="1"/>
</dbReference>
<dbReference type="InterPro" id="IPR000994">
    <property type="entry name" value="Pept_M24"/>
</dbReference>
<feature type="domain" description="Aminopeptidase P N-terminal" evidence="18">
    <location>
        <begin position="32"/>
        <end position="170"/>
    </location>
</feature>
<dbReference type="PANTHER" id="PTHR48480:SF2">
    <property type="entry name" value="PEPTIDASE D"/>
    <property type="match status" value="1"/>
</dbReference>
<evidence type="ECO:0000256" key="3">
    <source>
        <dbReference type="ARBA" id="ARBA00022670"/>
    </source>
</evidence>
<dbReference type="InterPro" id="IPR007865">
    <property type="entry name" value="Aminopep_P_N"/>
</dbReference>
<dbReference type="GO" id="GO:0070006">
    <property type="term" value="F:metalloaminopeptidase activity"/>
    <property type="evidence" value="ECO:0007669"/>
    <property type="project" value="InterPro"/>
</dbReference>
<dbReference type="Pfam" id="PF00557">
    <property type="entry name" value="Peptidase_M24"/>
    <property type="match status" value="1"/>
</dbReference>
<dbReference type="InterPro" id="IPR001131">
    <property type="entry name" value="Peptidase_M24B_aminopep-P_CS"/>
</dbReference>
<keyword evidence="3" id="KW-0645">Protease</keyword>
<evidence type="ECO:0000256" key="7">
    <source>
        <dbReference type="ARBA" id="ARBA00023049"/>
    </source>
</evidence>
<keyword evidence="5" id="KW-0378">Hydrolase</keyword>
<dbReference type="EMBL" id="JPKZ01000855">
    <property type="protein sequence ID" value="KHN85135.1"/>
    <property type="molecule type" value="Genomic_DNA"/>
</dbReference>
<keyword evidence="20" id="KW-1185">Reference proteome</keyword>
<name>A0A0B2VW06_TOXCA</name>
<keyword evidence="6" id="KW-0224">Dipeptidase</keyword>
<evidence type="ECO:0000256" key="15">
    <source>
        <dbReference type="ARBA" id="ARBA00048994"/>
    </source>
</evidence>
<evidence type="ECO:0000256" key="6">
    <source>
        <dbReference type="ARBA" id="ARBA00022997"/>
    </source>
</evidence>
<evidence type="ECO:0000256" key="16">
    <source>
        <dbReference type="RuleBase" id="RU000590"/>
    </source>
</evidence>
<feature type="chain" id="PRO_5002077687" description="Xaa-Pro dipeptidase" evidence="17">
    <location>
        <begin position="28"/>
        <end position="497"/>
    </location>
</feature>
<comment type="similarity">
    <text evidence="9">Belongs to the peptidase M24B family. Eukaryotic-type prolidase subfamily.</text>
</comment>
<dbReference type="CDD" id="cd01087">
    <property type="entry name" value="Prolidase"/>
    <property type="match status" value="1"/>
</dbReference>
<evidence type="ECO:0000256" key="12">
    <source>
        <dbReference type="ARBA" id="ARBA00044252"/>
    </source>
</evidence>
<comment type="subunit">
    <text evidence="2">Homodimer.</text>
</comment>
<evidence type="ECO:0000313" key="19">
    <source>
        <dbReference type="EMBL" id="KHN85135.1"/>
    </source>
</evidence>
<evidence type="ECO:0000256" key="4">
    <source>
        <dbReference type="ARBA" id="ARBA00022723"/>
    </source>
</evidence>
<dbReference type="PROSITE" id="PS00491">
    <property type="entry name" value="PROLINE_PEPTIDASE"/>
    <property type="match status" value="1"/>
</dbReference>
<evidence type="ECO:0000256" key="8">
    <source>
        <dbReference type="ARBA" id="ARBA00023211"/>
    </source>
</evidence>
<dbReference type="Pfam" id="PF05195">
    <property type="entry name" value="AMP_N"/>
    <property type="match status" value="1"/>
</dbReference>
<dbReference type="InterPro" id="IPR036005">
    <property type="entry name" value="Creatinase/aminopeptidase-like"/>
</dbReference>
<gene>
    <name evidence="19" type="primary">Pepd</name>
    <name evidence="19" type="ORF">Tcan_12930</name>
</gene>
<dbReference type="OrthoDB" id="10261878at2759"/>
<evidence type="ECO:0000256" key="2">
    <source>
        <dbReference type="ARBA" id="ARBA00011738"/>
    </source>
</evidence>
<dbReference type="SMART" id="SM01011">
    <property type="entry name" value="AMP_N"/>
    <property type="match status" value="1"/>
</dbReference>
<dbReference type="EC" id="3.4.13.9" evidence="10"/>
<dbReference type="SUPFAM" id="SSF55920">
    <property type="entry name" value="Creatinase/aminopeptidase"/>
    <property type="match status" value="1"/>
</dbReference>
<dbReference type="AlphaFoldDB" id="A0A0B2VW06"/>
<protein>
    <recommendedName>
        <fullName evidence="11">Xaa-Pro dipeptidase</fullName>
        <ecNumber evidence="10">3.4.13.9</ecNumber>
    </recommendedName>
    <alternativeName>
        <fullName evidence="14">Imidodipeptidase</fullName>
    </alternativeName>
    <alternativeName>
        <fullName evidence="12">Peptidase D</fullName>
    </alternativeName>
    <alternativeName>
        <fullName evidence="13">Proline dipeptidase</fullName>
    </alternativeName>
</protein>
<evidence type="ECO:0000256" key="9">
    <source>
        <dbReference type="ARBA" id="ARBA00043990"/>
    </source>
</evidence>
<dbReference type="GO" id="GO:0006508">
    <property type="term" value="P:proteolysis"/>
    <property type="evidence" value="ECO:0007669"/>
    <property type="project" value="UniProtKB-KW"/>
</dbReference>
<dbReference type="Gene3D" id="3.90.230.10">
    <property type="entry name" value="Creatinase/methionine aminopeptidase superfamily"/>
    <property type="match status" value="1"/>
</dbReference>
<dbReference type="Gene3D" id="3.40.350.10">
    <property type="entry name" value="Creatinase/prolidase N-terminal domain"/>
    <property type="match status" value="1"/>
</dbReference>
<dbReference type="FunFam" id="3.90.230.10:FF:000002">
    <property type="entry name" value="Xaa-Pro aminopeptidase 3"/>
    <property type="match status" value="1"/>
</dbReference>
<keyword evidence="17" id="KW-0732">Signal</keyword>
<dbReference type="SUPFAM" id="SSF53092">
    <property type="entry name" value="Creatinase/prolidase N-terminal domain"/>
    <property type="match status" value="1"/>
</dbReference>
<evidence type="ECO:0000256" key="14">
    <source>
        <dbReference type="ARBA" id="ARBA00044351"/>
    </source>
</evidence>
<reference evidence="19 20" key="1">
    <citation type="submission" date="2014-11" db="EMBL/GenBank/DDBJ databases">
        <title>Genetic blueprint of the zoonotic pathogen Toxocara canis.</title>
        <authorList>
            <person name="Zhu X.-Q."/>
            <person name="Korhonen P.K."/>
            <person name="Cai H."/>
            <person name="Young N.D."/>
            <person name="Nejsum P."/>
            <person name="von Samson-Himmelstjerna G."/>
            <person name="Boag P.R."/>
            <person name="Tan P."/>
            <person name="Li Q."/>
            <person name="Min J."/>
            <person name="Yang Y."/>
            <person name="Wang X."/>
            <person name="Fang X."/>
            <person name="Hall R.S."/>
            <person name="Hofmann A."/>
            <person name="Sternberg P.W."/>
            <person name="Jex A.R."/>
            <person name="Gasser R.B."/>
        </authorList>
    </citation>
    <scope>NUCLEOTIDE SEQUENCE [LARGE SCALE GENOMIC DNA]</scope>
    <source>
        <strain evidence="19">PN_DK_2014</strain>
    </source>
</reference>
<evidence type="ECO:0000256" key="10">
    <source>
        <dbReference type="ARBA" id="ARBA00044051"/>
    </source>
</evidence>
<evidence type="ECO:0000256" key="5">
    <source>
        <dbReference type="ARBA" id="ARBA00022801"/>
    </source>
</evidence>
<evidence type="ECO:0000256" key="17">
    <source>
        <dbReference type="SAM" id="SignalP"/>
    </source>
</evidence>
<comment type="catalytic activity">
    <reaction evidence="15">
        <text>Xaa-L-Pro dipeptide + H2O = an L-alpha-amino acid + L-proline</text>
        <dbReference type="Rhea" id="RHEA:76407"/>
        <dbReference type="ChEBI" id="CHEBI:15377"/>
        <dbReference type="ChEBI" id="CHEBI:59869"/>
        <dbReference type="ChEBI" id="CHEBI:60039"/>
        <dbReference type="ChEBI" id="CHEBI:195196"/>
        <dbReference type="EC" id="3.4.13.9"/>
    </reaction>
</comment>
<organism evidence="19 20">
    <name type="scientific">Toxocara canis</name>
    <name type="common">Canine roundworm</name>
    <dbReference type="NCBI Taxonomy" id="6265"/>
    <lineage>
        <taxon>Eukaryota</taxon>
        <taxon>Metazoa</taxon>
        <taxon>Ecdysozoa</taxon>
        <taxon>Nematoda</taxon>
        <taxon>Chromadorea</taxon>
        <taxon>Rhabditida</taxon>
        <taxon>Spirurina</taxon>
        <taxon>Ascaridomorpha</taxon>
        <taxon>Ascaridoidea</taxon>
        <taxon>Toxocaridae</taxon>
        <taxon>Toxocara</taxon>
    </lineage>
</organism>
<dbReference type="InterPro" id="IPR052433">
    <property type="entry name" value="X-Pro_dipept-like"/>
</dbReference>
<dbReference type="GO" id="GO:0102009">
    <property type="term" value="F:proline dipeptidase activity"/>
    <property type="evidence" value="ECO:0007669"/>
    <property type="project" value="UniProtKB-EC"/>
</dbReference>
<keyword evidence="8" id="KW-0464">Manganese</keyword>
<keyword evidence="7" id="KW-0482">Metalloprotease</keyword>